<organism evidence="6 7">
    <name type="scientific">Mycobacterium intracellulare 1956</name>
    <dbReference type="NCBI Taxonomy" id="1299331"/>
    <lineage>
        <taxon>Bacteria</taxon>
        <taxon>Bacillati</taxon>
        <taxon>Actinomycetota</taxon>
        <taxon>Actinomycetes</taxon>
        <taxon>Mycobacteriales</taxon>
        <taxon>Mycobacteriaceae</taxon>
        <taxon>Mycobacterium</taxon>
        <taxon>Mycobacterium avium complex (MAC)</taxon>
    </lineage>
</organism>
<dbReference type="Pfam" id="PF00440">
    <property type="entry name" value="TetR_N"/>
    <property type="match status" value="1"/>
</dbReference>
<evidence type="ECO:0000313" key="6">
    <source>
        <dbReference type="EMBL" id="EUA57292.1"/>
    </source>
</evidence>
<dbReference type="AlphaFoldDB" id="X8CLR0"/>
<gene>
    <name evidence="6" type="ORF">I550_0413</name>
</gene>
<dbReference type="Gene3D" id="1.10.357.10">
    <property type="entry name" value="Tetracycline Repressor, domain 2"/>
    <property type="match status" value="1"/>
</dbReference>
<evidence type="ECO:0000256" key="3">
    <source>
        <dbReference type="ARBA" id="ARBA00023163"/>
    </source>
</evidence>
<evidence type="ECO:0000256" key="4">
    <source>
        <dbReference type="PROSITE-ProRule" id="PRU00335"/>
    </source>
</evidence>
<dbReference type="PROSITE" id="PS50977">
    <property type="entry name" value="HTH_TETR_2"/>
    <property type="match status" value="1"/>
</dbReference>
<dbReference type="GO" id="GO:0003677">
    <property type="term" value="F:DNA binding"/>
    <property type="evidence" value="ECO:0007669"/>
    <property type="project" value="UniProtKB-UniRule"/>
</dbReference>
<dbReference type="InterPro" id="IPR001647">
    <property type="entry name" value="HTH_TetR"/>
</dbReference>
<comment type="caution">
    <text evidence="6">The sequence shown here is derived from an EMBL/GenBank/DDBJ whole genome shotgun (WGS) entry which is preliminary data.</text>
</comment>
<dbReference type="Pfam" id="PF16925">
    <property type="entry name" value="TetR_C_13"/>
    <property type="match status" value="1"/>
</dbReference>
<keyword evidence="3" id="KW-0804">Transcription</keyword>
<proteinExistence type="predicted"/>
<accession>X8CLR0</accession>
<dbReference type="SUPFAM" id="SSF46689">
    <property type="entry name" value="Homeodomain-like"/>
    <property type="match status" value="1"/>
</dbReference>
<keyword evidence="2 4" id="KW-0238">DNA-binding</keyword>
<dbReference type="PATRIC" id="fig|1299331.3.peg.406"/>
<dbReference type="InterPro" id="IPR036271">
    <property type="entry name" value="Tet_transcr_reg_TetR-rel_C_sf"/>
</dbReference>
<feature type="domain" description="HTH tetR-type" evidence="5">
    <location>
        <begin position="21"/>
        <end position="81"/>
    </location>
</feature>
<feature type="DNA-binding region" description="H-T-H motif" evidence="4">
    <location>
        <begin position="44"/>
        <end position="63"/>
    </location>
</feature>
<evidence type="ECO:0000256" key="1">
    <source>
        <dbReference type="ARBA" id="ARBA00023015"/>
    </source>
</evidence>
<dbReference type="SUPFAM" id="SSF48498">
    <property type="entry name" value="Tetracyclin repressor-like, C-terminal domain"/>
    <property type="match status" value="1"/>
</dbReference>
<dbReference type="Proteomes" id="UP000020825">
    <property type="component" value="Unassembled WGS sequence"/>
</dbReference>
<evidence type="ECO:0000313" key="7">
    <source>
        <dbReference type="Proteomes" id="UP000020825"/>
    </source>
</evidence>
<evidence type="ECO:0000256" key="2">
    <source>
        <dbReference type="ARBA" id="ARBA00023125"/>
    </source>
</evidence>
<reference evidence="6 7" key="1">
    <citation type="submission" date="2013-12" db="EMBL/GenBank/DDBJ databases">
        <authorList>
            <person name="Zelazny A."/>
            <person name="Olivier K."/>
            <person name="Holland S."/>
            <person name="Lenaerts A."/>
            <person name="Ordway D."/>
            <person name="DeGroote M.A."/>
            <person name="Parker T."/>
            <person name="Sizemore C."/>
            <person name="Tallon L.J."/>
            <person name="Sadzewicz L.K."/>
            <person name="Sengamalay N."/>
            <person name="Fraser C.M."/>
            <person name="Hine E."/>
            <person name="Shefchek K.A."/>
            <person name="Das S.P."/>
            <person name="Tettelin H."/>
        </authorList>
    </citation>
    <scope>NUCLEOTIDE SEQUENCE [LARGE SCALE GENOMIC DNA]</scope>
    <source>
        <strain evidence="6 7">1956</strain>
    </source>
</reference>
<dbReference type="PANTHER" id="PTHR47506">
    <property type="entry name" value="TRANSCRIPTIONAL REGULATORY PROTEIN"/>
    <property type="match status" value="1"/>
</dbReference>
<dbReference type="InterPro" id="IPR011075">
    <property type="entry name" value="TetR_C"/>
</dbReference>
<dbReference type="EMBL" id="JAOG01000001">
    <property type="protein sequence ID" value="EUA57292.1"/>
    <property type="molecule type" value="Genomic_DNA"/>
</dbReference>
<dbReference type="PANTHER" id="PTHR47506:SF3">
    <property type="entry name" value="HTH-TYPE TRANSCRIPTIONAL REGULATOR LMRA"/>
    <property type="match status" value="1"/>
</dbReference>
<name>X8CLR0_MYCIT</name>
<dbReference type="InterPro" id="IPR009057">
    <property type="entry name" value="Homeodomain-like_sf"/>
</dbReference>
<keyword evidence="1" id="KW-0805">Transcription regulation</keyword>
<evidence type="ECO:0000259" key="5">
    <source>
        <dbReference type="PROSITE" id="PS50977"/>
    </source>
</evidence>
<protein>
    <submittedName>
        <fullName evidence="6">Bacterial regulatory s, tetR family protein</fullName>
    </submittedName>
</protein>
<sequence length="228" mass="24977">MRAQGHQVTEHPSPRYTHKGLATRARIIEAAARLMFERGVANTSIDQVRRAAEVGGSQISHYFHDKRDLTRHVVDVRRNNVRDFHTQAKFAALDSLDALQAWADACVSDIDPVYRVGGCVYGSLAGELIEADDEIHDDLAAGYDQWIELFRTGLQAMCDRGDLRPDADPRHLAVPLVAAHQGGALLTHATGDPQPLRAAVTAAVDYVRSFAVSPRKGGPRAPRGQRNS</sequence>